<dbReference type="Proteomes" id="UP001470023">
    <property type="component" value="Unassembled WGS sequence"/>
</dbReference>
<dbReference type="RefSeq" id="WP_352064690.1">
    <property type="nucleotide sequence ID" value="NZ_JBEPAZ010000030.1"/>
</dbReference>
<evidence type="ECO:0000313" key="1">
    <source>
        <dbReference type="EMBL" id="MER6431608.1"/>
    </source>
</evidence>
<comment type="caution">
    <text evidence="1">The sequence shown here is derived from an EMBL/GenBank/DDBJ whole genome shotgun (WGS) entry which is preliminary data.</text>
</comment>
<proteinExistence type="predicted"/>
<gene>
    <name evidence="1" type="ORF">ABT272_28335</name>
</gene>
<accession>A0ABV1UD15</accession>
<organism evidence="1 2">
    <name type="scientific">Streptomyces sp. 900105245</name>
    <dbReference type="NCBI Taxonomy" id="3154379"/>
    <lineage>
        <taxon>Bacteria</taxon>
        <taxon>Bacillati</taxon>
        <taxon>Actinomycetota</taxon>
        <taxon>Actinomycetes</taxon>
        <taxon>Kitasatosporales</taxon>
        <taxon>Streptomycetaceae</taxon>
        <taxon>Streptomyces</taxon>
    </lineage>
</organism>
<sequence>MIVTLERPVICTDALTLVDPRVADRLTRRITADHPEVTESVARRIVGQAAAFIAASGRQPGQGLAPSKLVDYGWHAFILHTVDYAEFCQRVVGAFVHHVPTDDDEEMPGGAQATRGRTIAAMRDAGFAVDEELWPTMADCHQCHAGCHDSPKAK</sequence>
<keyword evidence="2" id="KW-1185">Reference proteome</keyword>
<name>A0ABV1UD15_9ACTN</name>
<reference evidence="1 2" key="1">
    <citation type="submission" date="2024-06" db="EMBL/GenBank/DDBJ databases">
        <title>The Natural Products Discovery Center: Release of the First 8490 Sequenced Strains for Exploring Actinobacteria Biosynthetic Diversity.</title>
        <authorList>
            <person name="Kalkreuter E."/>
            <person name="Kautsar S.A."/>
            <person name="Yang D."/>
            <person name="Bader C.D."/>
            <person name="Teijaro C.N."/>
            <person name="Fluegel L."/>
            <person name="Davis C.M."/>
            <person name="Simpson J.R."/>
            <person name="Lauterbach L."/>
            <person name="Steele A.D."/>
            <person name="Gui C."/>
            <person name="Meng S."/>
            <person name="Li G."/>
            <person name="Viehrig K."/>
            <person name="Ye F."/>
            <person name="Su P."/>
            <person name="Kiefer A.F."/>
            <person name="Nichols A."/>
            <person name="Cepeda A.J."/>
            <person name="Yan W."/>
            <person name="Fan B."/>
            <person name="Jiang Y."/>
            <person name="Adhikari A."/>
            <person name="Zheng C.-J."/>
            <person name="Schuster L."/>
            <person name="Cowan T.M."/>
            <person name="Smanski M.J."/>
            <person name="Chevrette M.G."/>
            <person name="De Carvalho L.P.S."/>
            <person name="Shen B."/>
        </authorList>
    </citation>
    <scope>NUCLEOTIDE SEQUENCE [LARGE SCALE GENOMIC DNA]</scope>
    <source>
        <strain evidence="1 2">NPDC001166</strain>
    </source>
</reference>
<evidence type="ECO:0000313" key="2">
    <source>
        <dbReference type="Proteomes" id="UP001470023"/>
    </source>
</evidence>
<protein>
    <submittedName>
        <fullName evidence="1">Uncharacterized protein</fullName>
    </submittedName>
</protein>
<dbReference type="EMBL" id="JBEPAZ010000030">
    <property type="protein sequence ID" value="MER6431608.1"/>
    <property type="molecule type" value="Genomic_DNA"/>
</dbReference>